<reference evidence="1" key="2">
    <citation type="journal article" date="2015" name="Data Brief">
        <title>Shoot transcriptome of the giant reed, Arundo donax.</title>
        <authorList>
            <person name="Barrero R.A."/>
            <person name="Guerrero F.D."/>
            <person name="Moolhuijzen P."/>
            <person name="Goolsby J.A."/>
            <person name="Tidwell J."/>
            <person name="Bellgard S.E."/>
            <person name="Bellgard M.I."/>
        </authorList>
    </citation>
    <scope>NUCLEOTIDE SEQUENCE</scope>
    <source>
        <tissue evidence="1">Shoot tissue taken approximately 20 cm above the soil surface</tissue>
    </source>
</reference>
<reference evidence="1" key="1">
    <citation type="submission" date="2014-09" db="EMBL/GenBank/DDBJ databases">
        <authorList>
            <person name="Magalhaes I.L.F."/>
            <person name="Oliveira U."/>
            <person name="Santos F.R."/>
            <person name="Vidigal T.H.D.A."/>
            <person name="Brescovit A.D."/>
            <person name="Santos A.J."/>
        </authorList>
    </citation>
    <scope>NUCLEOTIDE SEQUENCE</scope>
    <source>
        <tissue evidence="1">Shoot tissue taken approximately 20 cm above the soil surface</tissue>
    </source>
</reference>
<evidence type="ECO:0000313" key="1">
    <source>
        <dbReference type="EMBL" id="JAD76878.1"/>
    </source>
</evidence>
<proteinExistence type="predicted"/>
<protein>
    <submittedName>
        <fullName evidence="1">Uncharacterized protein</fullName>
    </submittedName>
</protein>
<organism evidence="1">
    <name type="scientific">Arundo donax</name>
    <name type="common">Giant reed</name>
    <name type="synonym">Donax arundinaceus</name>
    <dbReference type="NCBI Taxonomy" id="35708"/>
    <lineage>
        <taxon>Eukaryota</taxon>
        <taxon>Viridiplantae</taxon>
        <taxon>Streptophyta</taxon>
        <taxon>Embryophyta</taxon>
        <taxon>Tracheophyta</taxon>
        <taxon>Spermatophyta</taxon>
        <taxon>Magnoliopsida</taxon>
        <taxon>Liliopsida</taxon>
        <taxon>Poales</taxon>
        <taxon>Poaceae</taxon>
        <taxon>PACMAD clade</taxon>
        <taxon>Arundinoideae</taxon>
        <taxon>Arundineae</taxon>
        <taxon>Arundo</taxon>
    </lineage>
</organism>
<sequence>MKELGCFNLEIEFEDVVKFNIELAIDIVNDNRCNLKLLPVACKFLIDEGFDAEGLIWKLKLIFRQKPRCITRVKQFFGKGLVIKFDDIFGQGYKGSTLSEITCALLGGYAAYIFHMHRLGWSWKGEYSLDDMYVIDNSLFVIGKKPEVLVGDEQAQFLAKKKDLTGLVQHFTPHLESRELEEQQGQPPMDSSLPLFFSELCDALRNMKMEELGQPWFEECILNFPALKLPQARNDFICAVHLALQNPFLDASIREVVGVRPSKGDWRKDIERKNISFGHGV</sequence>
<dbReference type="AlphaFoldDB" id="A0A0A9CR12"/>
<dbReference type="EMBL" id="GBRH01221017">
    <property type="protein sequence ID" value="JAD76878.1"/>
    <property type="molecule type" value="Transcribed_RNA"/>
</dbReference>
<name>A0A0A9CR12_ARUDO</name>
<accession>A0A0A9CR12</accession>